<feature type="domain" description="CCHC-type" evidence="3">
    <location>
        <begin position="913"/>
        <end position="929"/>
    </location>
</feature>
<gene>
    <name evidence="5" type="ORF">Tci_041632</name>
</gene>
<dbReference type="PROSITE" id="PS50158">
    <property type="entry name" value="ZF_CCHC"/>
    <property type="match status" value="1"/>
</dbReference>
<dbReference type="SUPFAM" id="SSF53098">
    <property type="entry name" value="Ribonuclease H-like"/>
    <property type="match status" value="1"/>
</dbReference>
<dbReference type="PANTHER" id="PTHR47481">
    <property type="match status" value="1"/>
</dbReference>
<dbReference type="InterPro" id="IPR054722">
    <property type="entry name" value="PolX-like_BBD"/>
</dbReference>
<dbReference type="Pfam" id="PF13976">
    <property type="entry name" value="gag_pre-integrs"/>
    <property type="match status" value="1"/>
</dbReference>
<keyword evidence="1" id="KW-0862">Zinc</keyword>
<evidence type="ECO:0000259" key="3">
    <source>
        <dbReference type="PROSITE" id="PS50158"/>
    </source>
</evidence>
<dbReference type="SUPFAM" id="SSF57756">
    <property type="entry name" value="Retrovirus zinc finger-like domains"/>
    <property type="match status" value="1"/>
</dbReference>
<dbReference type="SMART" id="SM00343">
    <property type="entry name" value="ZnF_C2HC"/>
    <property type="match status" value="1"/>
</dbReference>
<dbReference type="Gene3D" id="3.30.420.10">
    <property type="entry name" value="Ribonuclease H-like superfamily/Ribonuclease H"/>
    <property type="match status" value="1"/>
</dbReference>
<dbReference type="InterPro" id="IPR001878">
    <property type="entry name" value="Znf_CCHC"/>
</dbReference>
<dbReference type="GO" id="GO:0015074">
    <property type="term" value="P:DNA integration"/>
    <property type="evidence" value="ECO:0007669"/>
    <property type="project" value="InterPro"/>
</dbReference>
<reference evidence="5" key="1">
    <citation type="journal article" date="2019" name="Sci. Rep.">
        <title>Draft genome of Tanacetum cinerariifolium, the natural source of mosquito coil.</title>
        <authorList>
            <person name="Yamashiro T."/>
            <person name="Shiraishi A."/>
            <person name="Satake H."/>
            <person name="Nakayama K."/>
        </authorList>
    </citation>
    <scope>NUCLEOTIDE SEQUENCE</scope>
</reference>
<evidence type="ECO:0000313" key="5">
    <source>
        <dbReference type="EMBL" id="GEU69654.1"/>
    </source>
</evidence>
<dbReference type="PROSITE" id="PS50994">
    <property type="entry name" value="INTEGRASE"/>
    <property type="match status" value="1"/>
</dbReference>
<dbReference type="InterPro" id="IPR025724">
    <property type="entry name" value="GAG-pre-integrase_dom"/>
</dbReference>
<feature type="region of interest" description="Disordered" evidence="2">
    <location>
        <begin position="871"/>
        <end position="905"/>
    </location>
</feature>
<feature type="domain" description="Integrase catalytic" evidence="4">
    <location>
        <begin position="213"/>
        <end position="421"/>
    </location>
</feature>
<dbReference type="AlphaFoldDB" id="A0A6L2MAR0"/>
<dbReference type="InterPro" id="IPR036397">
    <property type="entry name" value="RNaseH_sf"/>
</dbReference>
<dbReference type="EMBL" id="BKCJ010005974">
    <property type="protein sequence ID" value="GEU69654.1"/>
    <property type="molecule type" value="Genomic_DNA"/>
</dbReference>
<feature type="compositionally biased region" description="Polar residues" evidence="2">
    <location>
        <begin position="871"/>
        <end position="885"/>
    </location>
</feature>
<comment type="caution">
    <text evidence="5">The sequence shown here is derived from an EMBL/GenBank/DDBJ whole genome shotgun (WGS) entry which is preliminary data.</text>
</comment>
<organism evidence="5">
    <name type="scientific">Tanacetum cinerariifolium</name>
    <name type="common">Dalmatian daisy</name>
    <name type="synonym">Chrysanthemum cinerariifolium</name>
    <dbReference type="NCBI Taxonomy" id="118510"/>
    <lineage>
        <taxon>Eukaryota</taxon>
        <taxon>Viridiplantae</taxon>
        <taxon>Streptophyta</taxon>
        <taxon>Embryophyta</taxon>
        <taxon>Tracheophyta</taxon>
        <taxon>Spermatophyta</taxon>
        <taxon>Magnoliopsida</taxon>
        <taxon>eudicotyledons</taxon>
        <taxon>Gunneridae</taxon>
        <taxon>Pentapetalae</taxon>
        <taxon>asterids</taxon>
        <taxon>campanulids</taxon>
        <taxon>Asterales</taxon>
        <taxon>Asteraceae</taxon>
        <taxon>Asteroideae</taxon>
        <taxon>Anthemideae</taxon>
        <taxon>Anthemidinae</taxon>
        <taxon>Tanacetum</taxon>
    </lineage>
</organism>
<proteinExistence type="predicted"/>
<protein>
    <submittedName>
        <fullName evidence="5">Zinc finger, CCHC-type, Gag-polypeptide of LTR copia-type</fullName>
    </submittedName>
</protein>
<dbReference type="Gene3D" id="4.10.60.10">
    <property type="entry name" value="Zinc finger, CCHC-type"/>
    <property type="match status" value="1"/>
</dbReference>
<dbReference type="GO" id="GO:0008270">
    <property type="term" value="F:zinc ion binding"/>
    <property type="evidence" value="ECO:0007669"/>
    <property type="project" value="UniProtKB-KW"/>
</dbReference>
<dbReference type="GO" id="GO:0003676">
    <property type="term" value="F:nucleic acid binding"/>
    <property type="evidence" value="ECO:0007669"/>
    <property type="project" value="InterPro"/>
</dbReference>
<evidence type="ECO:0000256" key="1">
    <source>
        <dbReference type="PROSITE-ProRule" id="PRU00047"/>
    </source>
</evidence>
<dbReference type="Pfam" id="PF14223">
    <property type="entry name" value="Retrotran_gag_2"/>
    <property type="match status" value="2"/>
</dbReference>
<keyword evidence="1" id="KW-0863">Zinc-finger</keyword>
<dbReference type="PANTHER" id="PTHR47481:SF35">
    <property type="entry name" value="ZINC FINGER, CCHC-TYPE-RELATED"/>
    <property type="match status" value="1"/>
</dbReference>
<keyword evidence="1" id="KW-0479">Metal-binding</keyword>
<evidence type="ECO:0000259" key="4">
    <source>
        <dbReference type="PROSITE" id="PS50994"/>
    </source>
</evidence>
<evidence type="ECO:0000256" key="2">
    <source>
        <dbReference type="SAM" id="MobiDB-lite"/>
    </source>
</evidence>
<feature type="compositionally biased region" description="Basic and acidic residues" evidence="2">
    <location>
        <begin position="886"/>
        <end position="905"/>
    </location>
</feature>
<dbReference type="InterPro" id="IPR001584">
    <property type="entry name" value="Integrase_cat-core"/>
</dbReference>
<dbReference type="InterPro" id="IPR012337">
    <property type="entry name" value="RNaseH-like_sf"/>
</dbReference>
<dbReference type="InterPro" id="IPR036875">
    <property type="entry name" value="Znf_CCHC_sf"/>
</dbReference>
<sequence length="1059" mass="119875">MAAGHIDGSLSSPSPAVELIGKESPNLAFSTWQESNQRALLILQASRTEEAMAEVIGLATAREVWLALESAYSHDSAERMQNLRDSLRQLQKGTPSVAEYGRKFNALCDQLASIGQPVVDVDKNHWFLCGLGPSFETFSTAQRTVKPRPSFRDLLSQAEGHELFIKSVHGSSSSHATVAFVAESGKSSSSSGRDWFVDSEASTHMTSSFASLDSTMPYNCSDHVTVANGNILNISRISNTSIAKDIDLLDVLVVPKLTKNLLSISLQSNQLRASYKLWHSHLGHVSFDTIFLLNKLGHLFVTSLFPRPNVCSPCELSKSHRFPFSINEKRSLHALDLRIKQLLVENGTHHRISCLYTPEQNGRAESKHRHVTEPGLAMLFNANTRASLWVDAFTYSVYIINRLPTKLLDNKSPFEQLFNRAPNYDIFEAFGCQPPANTHPMTTRARDGISTPWHFADLALLNQNPLHVALLADKEPKGYKSTAKNSKWITAMKEEMAALKHNDTWDLAPRLNSSNVVGSKRVYRTRYQSDGTIDRYKARLVAQGFTQIAGFLHSKPISTPLSAYENLTTNGNPFFDPTLYRSLVGALQYLTITRPDLSYVVNQMSRDVLTVGSTMRILLLYRGEYSQWVERFMNYLEEQNDGEAMINSIKNGDQPLPRVTQVSIVETSSTEQPPLKDKSMLSDQEKRIKKIDRLARSLLIQGLPNDIYSLIDSNKTAKDLWDALARHMLGSEYGEQDRKAAVLYEYETFKANKGELLLYTYIRYLQWKQYATMMRQNKNLMDINIDALYNILKQNQEDVNDSIGLKKKTIVVTSDPLALIAEKTKVSKSKEKVVVSSDSKGSEEDDFSELKKITALLVKAFSRRKFYSKPTNNNLRTSSTSQSANKKQEFVKTDNKKVEKKDDEKKRDMSRVKCYNCKKERHFVKDCKKVKVKDYEYYKTKMLLAKKDKDEQVLLAKDQAWMESSSDSDQKINANMVFMAQIKKVLSDSEASSSSADEKIFEVSYYLSESKSESEFETLEYYDNSTNYGLFVNNDDDQEIFQDAIESASENFIENHIDS</sequence>
<name>A0A6L2MAR0_TANCI</name>
<dbReference type="Pfam" id="PF22936">
    <property type="entry name" value="Pol_BBD"/>
    <property type="match status" value="1"/>
</dbReference>
<accession>A0A6L2MAR0</accession>